<feature type="transmembrane region" description="Helical" evidence="1">
    <location>
        <begin position="17"/>
        <end position="38"/>
    </location>
</feature>
<keyword evidence="1" id="KW-0812">Transmembrane</keyword>
<evidence type="ECO:0000313" key="3">
    <source>
        <dbReference type="Proteomes" id="UP000263993"/>
    </source>
</evidence>
<keyword evidence="1" id="KW-0472">Membrane</keyword>
<sequence length="159" mass="17730">MTATHYISAAKRPATRWLLLGSLALNLFFIGIAIAMAVRPAPARNWDRDIFVRTERLAERLPKDDGAILIAQMNANRAAIEQTQKQYRAAQEAIRESFGKEPFDEGVVRAAMSETRSARQAFDVAVQNTFANAAMQMSQAGRLALADRRARRGPDDKNR</sequence>
<dbReference type="AlphaFoldDB" id="A0A371B884"/>
<evidence type="ECO:0008006" key="4">
    <source>
        <dbReference type="Google" id="ProtNLM"/>
    </source>
</evidence>
<dbReference type="InterPro" id="IPR025961">
    <property type="entry name" value="Metal_resist"/>
</dbReference>
<dbReference type="Pfam" id="PF13801">
    <property type="entry name" value="Metal_resist"/>
    <property type="match status" value="1"/>
</dbReference>
<comment type="caution">
    <text evidence="2">The sequence shown here is derived from an EMBL/GenBank/DDBJ whole genome shotgun (WGS) entry which is preliminary data.</text>
</comment>
<keyword evidence="3" id="KW-1185">Reference proteome</keyword>
<name>A0A371B884_9BRAD</name>
<reference evidence="3" key="1">
    <citation type="submission" date="2018-08" db="EMBL/GenBank/DDBJ databases">
        <authorList>
            <person name="Kim S.-J."/>
            <person name="Jung G.-Y."/>
        </authorList>
    </citation>
    <scope>NUCLEOTIDE SEQUENCE [LARGE SCALE GENOMIC DNA]</scope>
    <source>
        <strain evidence="3">GY_H</strain>
    </source>
</reference>
<accession>A0A371B884</accession>
<organism evidence="2 3">
    <name type="scientific">Undibacter mobilis</name>
    <dbReference type="NCBI Taxonomy" id="2292256"/>
    <lineage>
        <taxon>Bacteria</taxon>
        <taxon>Pseudomonadati</taxon>
        <taxon>Pseudomonadota</taxon>
        <taxon>Alphaproteobacteria</taxon>
        <taxon>Hyphomicrobiales</taxon>
        <taxon>Nitrobacteraceae</taxon>
        <taxon>Undibacter</taxon>
    </lineage>
</organism>
<evidence type="ECO:0000313" key="2">
    <source>
        <dbReference type="EMBL" id="RDV03727.1"/>
    </source>
</evidence>
<dbReference type="Proteomes" id="UP000263993">
    <property type="component" value="Unassembled WGS sequence"/>
</dbReference>
<evidence type="ECO:0000256" key="1">
    <source>
        <dbReference type="SAM" id="Phobius"/>
    </source>
</evidence>
<gene>
    <name evidence="2" type="ORF">DXH78_03480</name>
</gene>
<dbReference type="RefSeq" id="WP_115515752.1">
    <property type="nucleotide sequence ID" value="NZ_QRGO01000001.1"/>
</dbReference>
<keyword evidence="1" id="KW-1133">Transmembrane helix</keyword>
<proteinExistence type="predicted"/>
<dbReference type="OrthoDB" id="8449820at2"/>
<dbReference type="EMBL" id="QRGO01000001">
    <property type="protein sequence ID" value="RDV03727.1"/>
    <property type="molecule type" value="Genomic_DNA"/>
</dbReference>
<protein>
    <recommendedName>
        <fullName evidence="4">Periplasmic heavy metal sensor</fullName>
    </recommendedName>
</protein>